<protein>
    <submittedName>
        <fullName evidence="1">Uncharacterized protein</fullName>
    </submittedName>
</protein>
<dbReference type="GeneID" id="34728671"/>
<dbReference type="RefSeq" id="YP_009436117.1">
    <property type="nucleotide sequence ID" value="NC_036086.1"/>
</dbReference>
<organism evidence="1">
    <name type="scientific">Cyphia angustiloba</name>
    <dbReference type="NCBI Taxonomy" id="2041112"/>
    <lineage>
        <taxon>Eukaryota</taxon>
        <taxon>Viridiplantae</taxon>
        <taxon>Streptophyta</taxon>
        <taxon>Embryophyta</taxon>
        <taxon>Tracheophyta</taxon>
        <taxon>Spermatophyta</taxon>
        <taxon>Magnoliopsida</taxon>
        <taxon>eudicotyledons</taxon>
        <taxon>Gunneridae</taxon>
        <taxon>Pentapetalae</taxon>
        <taxon>asterids</taxon>
        <taxon>campanulids</taxon>
        <taxon>Asterales</taxon>
        <taxon>Campanulaceae</taxon>
        <taxon>Cyphia</taxon>
    </lineage>
</organism>
<evidence type="ECO:0000313" key="1">
    <source>
        <dbReference type="EMBL" id="ATG26295.1"/>
    </source>
</evidence>
<sequence>MKGIFYPYSMEYVYKWILYSFEYLQIACNARLMVYENDSLTREELSLSDMNKRLADELIRLDKNCLKNNRGLRRLNKKISSLEDRAAINKSLIALSWHRRQKNHRLLHSASLELFLILEDLRELFLIYSDKCKDNSLAVELELTFMKCVSQEGGQIVTKLYVAFDHCSKSWFHYFPIFLKFRYFIEYVYILMIISI</sequence>
<proteinExistence type="predicted"/>
<geneLocation type="plastid" evidence="1"/>
<keyword evidence="1" id="KW-0934">Plastid</keyword>
<reference evidence="1" key="1">
    <citation type="journal article" date="2014" name="Proc. Natl. Acad. Sci. U.S.A.">
        <title>The dynamic history of plastid genomes in the Campanulaceae sensu lato is unique among angiosperms.</title>
        <authorList>
            <person name="Knox E.B."/>
        </authorList>
    </citation>
    <scope>NUCLEOTIDE SEQUENCE</scope>
</reference>
<dbReference type="EMBL" id="MF770621">
    <property type="protein sequence ID" value="ATG26295.1"/>
    <property type="molecule type" value="Genomic_DNA"/>
</dbReference>
<name>A0A291F2E5_9ASTR</name>
<accession>A0A291F2E5</accession>
<reference evidence="1" key="2">
    <citation type="submission" date="2017-08" db="EMBL/GenBank/DDBJ databases">
        <authorList>
            <person name="Knox E.B."/>
        </authorList>
    </citation>
    <scope>NUCLEOTIDE SEQUENCE</scope>
</reference>
<dbReference type="AlphaFoldDB" id="A0A291F2E5"/>
<gene>
    <name evidence="1" type="primary">ORF196</name>
    <name evidence="1" type="ORF">Cyp_ang1Pt0174</name>
</gene>